<name>E0XR55_9GAMM</name>
<organism evidence="1">
    <name type="scientific">uncultured gamma proteobacterium HF0010_16J05</name>
    <dbReference type="NCBI Taxonomy" id="710981"/>
    <lineage>
        <taxon>Bacteria</taxon>
        <taxon>Pseudomonadati</taxon>
        <taxon>Pseudomonadota</taxon>
        <taxon>Gammaproteobacteria</taxon>
        <taxon>environmental samples</taxon>
    </lineage>
</organism>
<reference evidence="1" key="1">
    <citation type="journal article" date="2011" name="Environ. Microbiol.">
        <title>Time-series analyses of Monterey Bay coastal microbial picoplankton using a 'genome proxy' microarray.</title>
        <authorList>
            <person name="Rich V.I."/>
            <person name="Pham V.D."/>
            <person name="Eppley J."/>
            <person name="Shi Y."/>
            <person name="DeLong E.F."/>
        </authorList>
    </citation>
    <scope>NUCLEOTIDE SEQUENCE</scope>
</reference>
<protein>
    <submittedName>
        <fullName evidence="1">Uncharacterized protein</fullName>
    </submittedName>
</protein>
<dbReference type="EMBL" id="GU474849">
    <property type="protein sequence ID" value="ADI16896.1"/>
    <property type="molecule type" value="Genomic_DNA"/>
</dbReference>
<evidence type="ECO:0000313" key="1">
    <source>
        <dbReference type="EMBL" id="ADI16896.1"/>
    </source>
</evidence>
<dbReference type="AlphaFoldDB" id="E0XR55"/>
<accession>E0XR55</accession>
<proteinExistence type="predicted"/>
<sequence>MFCLGEWRTTLYCIRVLTGDLHLGITESLLSSRRTNFLYVVPARSFTIAARTHACLAYSPVQLSQIY</sequence>